<organism evidence="2">
    <name type="scientific">uncultured Thermomicrobiales bacterium</name>
    <dbReference type="NCBI Taxonomy" id="1645740"/>
    <lineage>
        <taxon>Bacteria</taxon>
        <taxon>Pseudomonadati</taxon>
        <taxon>Thermomicrobiota</taxon>
        <taxon>Thermomicrobia</taxon>
        <taxon>Thermomicrobiales</taxon>
        <taxon>environmental samples</taxon>
    </lineage>
</organism>
<name>A0A6J4VBR8_9BACT</name>
<feature type="non-terminal residue" evidence="2">
    <location>
        <position position="1"/>
    </location>
</feature>
<proteinExistence type="predicted"/>
<accession>A0A6J4VBR8</accession>
<feature type="region of interest" description="Disordered" evidence="1">
    <location>
        <begin position="1"/>
        <end position="45"/>
    </location>
</feature>
<protein>
    <submittedName>
        <fullName evidence="2">Uncharacterized protein</fullName>
    </submittedName>
</protein>
<reference evidence="2" key="1">
    <citation type="submission" date="2020-02" db="EMBL/GenBank/DDBJ databases">
        <authorList>
            <person name="Meier V. D."/>
        </authorList>
    </citation>
    <scope>NUCLEOTIDE SEQUENCE</scope>
    <source>
        <strain evidence="2">AVDCRST_MAG49</strain>
    </source>
</reference>
<sequence length="45" mass="4981">CIARPRPPSTPDISTSMSEGAPLIARPRGRCRRRVGADRRRPGPR</sequence>
<gene>
    <name evidence="2" type="ORF">AVDCRST_MAG49-3796</name>
</gene>
<dbReference type="AlphaFoldDB" id="A0A6J4VBR8"/>
<dbReference type="EMBL" id="CADCWG010000267">
    <property type="protein sequence ID" value="CAA9572670.1"/>
    <property type="molecule type" value="Genomic_DNA"/>
</dbReference>
<evidence type="ECO:0000313" key="2">
    <source>
        <dbReference type="EMBL" id="CAA9572670.1"/>
    </source>
</evidence>
<feature type="non-terminal residue" evidence="2">
    <location>
        <position position="45"/>
    </location>
</feature>
<evidence type="ECO:0000256" key="1">
    <source>
        <dbReference type="SAM" id="MobiDB-lite"/>
    </source>
</evidence>
<feature type="compositionally biased region" description="Basic and acidic residues" evidence="1">
    <location>
        <begin position="35"/>
        <end position="45"/>
    </location>
</feature>
<feature type="compositionally biased region" description="Pro residues" evidence="1">
    <location>
        <begin position="1"/>
        <end position="10"/>
    </location>
</feature>